<evidence type="ECO:0000256" key="1">
    <source>
        <dbReference type="SAM" id="MobiDB-lite"/>
    </source>
</evidence>
<evidence type="ECO:0000313" key="3">
    <source>
        <dbReference type="Proteomes" id="UP001255917"/>
    </source>
</evidence>
<protein>
    <recommendedName>
        <fullName evidence="4">Cytochrome oxidase Cu insertion factor, SCO1/SenC/PrrC family</fullName>
    </recommendedName>
</protein>
<accession>A0ABU3NCX4</accession>
<feature type="compositionally biased region" description="Low complexity" evidence="1">
    <location>
        <begin position="182"/>
        <end position="203"/>
    </location>
</feature>
<evidence type="ECO:0000313" key="2">
    <source>
        <dbReference type="EMBL" id="MDT8878077.1"/>
    </source>
</evidence>
<evidence type="ECO:0008006" key="4">
    <source>
        <dbReference type="Google" id="ProtNLM"/>
    </source>
</evidence>
<proteinExistence type="predicted"/>
<keyword evidence="3" id="KW-1185">Reference proteome</keyword>
<gene>
    <name evidence="2" type="ORF">RSO68_01180</name>
</gene>
<reference evidence="3" key="1">
    <citation type="submission" date="2023-07" db="EMBL/GenBank/DDBJ databases">
        <title>Substrates and metabolic shifts associated with increased methane emissions in unrestored hypersaline salterns.</title>
        <authorList>
            <person name="Bueno De Mesquita C.P."/>
            <person name="Tringe S.G."/>
        </authorList>
    </citation>
    <scope>NUCLEOTIDE SEQUENCE [LARGE SCALE GENOMIC DNA]</scope>
    <source>
        <strain evidence="3">I4</strain>
    </source>
</reference>
<dbReference type="Proteomes" id="UP001255917">
    <property type="component" value="Unassembled WGS sequence"/>
</dbReference>
<comment type="caution">
    <text evidence="2">The sequence shown here is derived from an EMBL/GenBank/DDBJ whole genome shotgun (WGS) entry which is preliminary data.</text>
</comment>
<dbReference type="RefSeq" id="WP_315585140.1">
    <property type="nucleotide sequence ID" value="NZ_JAVXUR010000001.1"/>
</dbReference>
<sequence>MTHTGRQRLKLLALFAIFALPLVLAWGMVQWRLGIPEGRTAHGELAPTLPSLDQWPLTAVEKDGASDWLLVFDCSEACAERADRWWRLHRALGREADRVSRLRIGGEGKALPGAAVAQWTDAAEWRGSHRLWILDPEGRAVLGYGPEVAASDVLTDLRRLLRLNPESPLAQYATVRAETLQAETGPDDTATGDAAASDTASGEQADGRG</sequence>
<name>A0ABU3NCX4_9GAMM</name>
<dbReference type="EMBL" id="JAVXUR010000001">
    <property type="protein sequence ID" value="MDT8878077.1"/>
    <property type="molecule type" value="Genomic_DNA"/>
</dbReference>
<feature type="region of interest" description="Disordered" evidence="1">
    <location>
        <begin position="177"/>
        <end position="209"/>
    </location>
</feature>
<organism evidence="2 3">
    <name type="scientific">Halomonas saccharevitans</name>
    <dbReference type="NCBI Taxonomy" id="416872"/>
    <lineage>
        <taxon>Bacteria</taxon>
        <taxon>Pseudomonadati</taxon>
        <taxon>Pseudomonadota</taxon>
        <taxon>Gammaproteobacteria</taxon>
        <taxon>Oceanospirillales</taxon>
        <taxon>Halomonadaceae</taxon>
        <taxon>Halomonas</taxon>
    </lineage>
</organism>